<comment type="similarity">
    <text evidence="3">Belongs to the lysine N(6)-hydroxylase/L-ornithine N(5)-oxygenase family.</text>
</comment>
<evidence type="ECO:0000256" key="8">
    <source>
        <dbReference type="ARBA" id="ARBA00023002"/>
    </source>
</evidence>
<evidence type="ECO:0000256" key="7">
    <source>
        <dbReference type="ARBA" id="ARBA00022857"/>
    </source>
</evidence>
<dbReference type="Pfam" id="PF13434">
    <property type="entry name" value="Lys_Orn_oxgnase"/>
    <property type="match status" value="1"/>
</dbReference>
<keyword evidence="8" id="KW-0560">Oxidoreductase</keyword>
<dbReference type="PANTHER" id="PTHR38663:SF1">
    <property type="entry name" value="L-ORNITHINE N(5)-MONOOXYGENASE"/>
    <property type="match status" value="1"/>
</dbReference>
<comment type="caution">
    <text evidence="12">The sequence shown here is derived from an EMBL/GenBank/DDBJ whole genome shotgun (WGS) entry which is preliminary data.</text>
</comment>
<accession>A0A9P7B0F2</accession>
<comment type="catalytic activity">
    <reaction evidence="10">
        <text>L-ornithine + NADH + O2 = N(5)-hydroxy-L-ornithine + NAD(+) + H2O</text>
        <dbReference type="Rhea" id="RHEA:41512"/>
        <dbReference type="ChEBI" id="CHEBI:15377"/>
        <dbReference type="ChEBI" id="CHEBI:15379"/>
        <dbReference type="ChEBI" id="CHEBI:46911"/>
        <dbReference type="ChEBI" id="CHEBI:57540"/>
        <dbReference type="ChEBI" id="CHEBI:57945"/>
        <dbReference type="ChEBI" id="CHEBI:78275"/>
        <dbReference type="EC" id="1.14.13.196"/>
    </reaction>
</comment>
<evidence type="ECO:0000256" key="5">
    <source>
        <dbReference type="ARBA" id="ARBA00022630"/>
    </source>
</evidence>
<evidence type="ECO:0000256" key="4">
    <source>
        <dbReference type="ARBA" id="ARBA00012881"/>
    </source>
</evidence>
<evidence type="ECO:0000313" key="12">
    <source>
        <dbReference type="EMBL" id="KAG0652152.1"/>
    </source>
</evidence>
<feature type="region of interest" description="Disordered" evidence="11">
    <location>
        <begin position="528"/>
        <end position="552"/>
    </location>
</feature>
<keyword evidence="6" id="KW-0274">FAD</keyword>
<keyword evidence="13" id="KW-1185">Reference proteome</keyword>
<name>A0A9P7B0F2_9HELO</name>
<dbReference type="SUPFAM" id="SSF51905">
    <property type="entry name" value="FAD/NAD(P)-binding domain"/>
    <property type="match status" value="1"/>
</dbReference>
<keyword evidence="7" id="KW-0521">NADP</keyword>
<organism evidence="12 13">
    <name type="scientific">Hyphodiscus hymeniophilus</name>
    <dbReference type="NCBI Taxonomy" id="353542"/>
    <lineage>
        <taxon>Eukaryota</taxon>
        <taxon>Fungi</taxon>
        <taxon>Dikarya</taxon>
        <taxon>Ascomycota</taxon>
        <taxon>Pezizomycotina</taxon>
        <taxon>Leotiomycetes</taxon>
        <taxon>Helotiales</taxon>
        <taxon>Hyphodiscaceae</taxon>
        <taxon>Hyphodiscus</taxon>
    </lineage>
</organism>
<dbReference type="Gene3D" id="3.50.50.60">
    <property type="entry name" value="FAD/NAD(P)-binding domain"/>
    <property type="match status" value="2"/>
</dbReference>
<feature type="compositionally biased region" description="Basic residues" evidence="11">
    <location>
        <begin position="150"/>
        <end position="163"/>
    </location>
</feature>
<gene>
    <name evidence="12" type="ORF">D0Z07_1301</name>
</gene>
<protein>
    <recommendedName>
        <fullName evidence="4">L-ornithine N(5)-monooxygenase [NAD(P)H]</fullName>
        <ecNumber evidence="4">1.14.13.196</ecNumber>
    </recommendedName>
</protein>
<feature type="region of interest" description="Disordered" evidence="11">
    <location>
        <begin position="46"/>
        <end position="80"/>
    </location>
</feature>
<proteinExistence type="inferred from homology"/>
<dbReference type="AlphaFoldDB" id="A0A9P7B0F2"/>
<evidence type="ECO:0000256" key="9">
    <source>
        <dbReference type="ARBA" id="ARBA00047598"/>
    </source>
</evidence>
<dbReference type="InterPro" id="IPR025700">
    <property type="entry name" value="Lys/Orn_oxygenase"/>
</dbReference>
<dbReference type="Proteomes" id="UP000785200">
    <property type="component" value="Unassembled WGS sequence"/>
</dbReference>
<sequence>MDEDIHIHDIIVIGAGPCGLALAARLREHTPSALFTDSEHQRYHWMKASTTSKRTKPVRTSRRSRTDRDRLLQGPSPSKSTIDMAVLDAQSSTWMSSWNSKFSNLRISHLRSPMFFHPDPSDRDGLLSFTYREAREKELREIQGVVGKSLSKHQRKQQMKRKGSVNQETSYLDERDRNDYFRPSQSLFKKYCEEVASRYGLSDLVEEAEVSSISYEPSLVDKDSGIFTLKTSAGMKRARIVVMAVGAALKPKLPPDCPFCGLEQTGSVTHAFMRPNSSPSLSKQGNTLPPHVLRKIAAKKPTNIIVVGGGLTSAQITDTALSSGVTKVYHLMRGRMKVKHFDVDLPWVGKYKNYHLATFWSADDDEERFEMVRDARGGGSITPEYRKILQGHEAGGRVDICTETEIVGARWIEEKQCWEVKTRPEIEMPGIDHVVYATGLQVDFKGIPALQPLLGEQDVRCIGGMPCLTDDLMLSEDVPLFVTGRLASLRLGPGAGNLEGARMGAERIAWKVGELLRDWDKLSPGLDITENADSGYGSTGSGEEEVDSRRMGLGIENQFAVLGREDDEEDS</sequence>
<evidence type="ECO:0000256" key="3">
    <source>
        <dbReference type="ARBA" id="ARBA00007588"/>
    </source>
</evidence>
<feature type="compositionally biased region" description="Basic residues" evidence="11">
    <location>
        <begin position="53"/>
        <end position="63"/>
    </location>
</feature>
<evidence type="ECO:0000256" key="10">
    <source>
        <dbReference type="ARBA" id="ARBA00049248"/>
    </source>
</evidence>
<dbReference type="EMBL" id="VNKQ01000003">
    <property type="protein sequence ID" value="KAG0652152.1"/>
    <property type="molecule type" value="Genomic_DNA"/>
</dbReference>
<dbReference type="EC" id="1.14.13.196" evidence="4"/>
<evidence type="ECO:0000313" key="13">
    <source>
        <dbReference type="Proteomes" id="UP000785200"/>
    </source>
</evidence>
<evidence type="ECO:0000256" key="1">
    <source>
        <dbReference type="ARBA" id="ARBA00001974"/>
    </source>
</evidence>
<dbReference type="InterPro" id="IPR036188">
    <property type="entry name" value="FAD/NAD-bd_sf"/>
</dbReference>
<reference evidence="12" key="1">
    <citation type="submission" date="2019-07" db="EMBL/GenBank/DDBJ databases">
        <title>Hyphodiscus hymeniophilus genome sequencing and assembly.</title>
        <authorList>
            <person name="Kramer G."/>
            <person name="Nodwell J."/>
        </authorList>
    </citation>
    <scope>NUCLEOTIDE SEQUENCE</scope>
    <source>
        <strain evidence="12">ATCC 34498</strain>
    </source>
</reference>
<comment type="catalytic activity">
    <reaction evidence="9">
        <text>L-ornithine + NADPH + O2 = N(5)-hydroxy-L-ornithine + NADP(+) + H2O</text>
        <dbReference type="Rhea" id="RHEA:41508"/>
        <dbReference type="ChEBI" id="CHEBI:15377"/>
        <dbReference type="ChEBI" id="CHEBI:15379"/>
        <dbReference type="ChEBI" id="CHEBI:46911"/>
        <dbReference type="ChEBI" id="CHEBI:57783"/>
        <dbReference type="ChEBI" id="CHEBI:58349"/>
        <dbReference type="ChEBI" id="CHEBI:78275"/>
        <dbReference type="EC" id="1.14.13.196"/>
    </reaction>
</comment>
<evidence type="ECO:0000256" key="11">
    <source>
        <dbReference type="SAM" id="MobiDB-lite"/>
    </source>
</evidence>
<feature type="region of interest" description="Disordered" evidence="11">
    <location>
        <begin position="148"/>
        <end position="170"/>
    </location>
</feature>
<dbReference type="PANTHER" id="PTHR38663">
    <property type="match status" value="1"/>
</dbReference>
<evidence type="ECO:0000256" key="6">
    <source>
        <dbReference type="ARBA" id="ARBA00022827"/>
    </source>
</evidence>
<comment type="pathway">
    <text evidence="2">Siderophore biosynthesis.</text>
</comment>
<evidence type="ECO:0000256" key="2">
    <source>
        <dbReference type="ARBA" id="ARBA00004924"/>
    </source>
</evidence>
<dbReference type="GO" id="GO:0016491">
    <property type="term" value="F:oxidoreductase activity"/>
    <property type="evidence" value="ECO:0007669"/>
    <property type="project" value="UniProtKB-KW"/>
</dbReference>
<comment type="cofactor">
    <cofactor evidence="1">
        <name>FAD</name>
        <dbReference type="ChEBI" id="CHEBI:57692"/>
    </cofactor>
</comment>
<dbReference type="OrthoDB" id="76038at2759"/>
<keyword evidence="5" id="KW-0285">Flavoprotein</keyword>